<dbReference type="Proteomes" id="UP001454036">
    <property type="component" value="Unassembled WGS sequence"/>
</dbReference>
<keyword evidence="3" id="KW-1185">Reference proteome</keyword>
<sequence length="426" mass="49524">MDEARNSKGSRVGILIRGPNEMTMEYGLRFSFETTNNEPEYEAMIAGLMLVRSLGVQRVLVRGESNSIIDQIKGQCGVKNETLIKYHEKDLTIAKGFEETIFEHVPRAKNEEADRLSQLATTYYHELPHEVYIKLRDHPAYEEETLCTVLEEPDDWRTPIAKYLVTWQLPNDKLKGKKVQNRIYKFHMLQGELYRKSVDGPLLVCVSTDNIPKVLFEAKGGVEYSVVVVDYFNKWVEAAPLKKTKGDNIVHFLWKHIITRFGVPMILSNGHVEVMNHIVFNRLKKNLVQTEEKRGTWLEELPIVLWSLRTTPSHATKETTFGLVYGTEAVLPVEVGLPTYRKRVFEEAQNNQRISEHLNFTDELRDTTLYKMVKYKHLMARSYNRRVKSPYKVTRVVGPETYELSHTNGKPIPHIWHTTKLRKYYV</sequence>
<comment type="caution">
    <text evidence="2">The sequence shown here is derived from an EMBL/GenBank/DDBJ whole genome shotgun (WGS) entry which is preliminary data.</text>
</comment>
<dbReference type="EMBL" id="BAABME010014556">
    <property type="protein sequence ID" value="GAA0187275.1"/>
    <property type="molecule type" value="Genomic_DNA"/>
</dbReference>
<dbReference type="InterPro" id="IPR036397">
    <property type="entry name" value="RNaseH_sf"/>
</dbReference>
<dbReference type="InterPro" id="IPR002156">
    <property type="entry name" value="RNaseH_domain"/>
</dbReference>
<dbReference type="Pfam" id="PF13456">
    <property type="entry name" value="RVT_3"/>
    <property type="match status" value="1"/>
</dbReference>
<gene>
    <name evidence="2" type="ORF">LIER_34563</name>
</gene>
<reference evidence="2 3" key="1">
    <citation type="submission" date="2024-01" db="EMBL/GenBank/DDBJ databases">
        <title>The complete chloroplast genome sequence of Lithospermum erythrorhizon: insights into the phylogenetic relationship among Boraginaceae species and the maternal lineages of purple gromwells.</title>
        <authorList>
            <person name="Okada T."/>
            <person name="Watanabe K."/>
        </authorList>
    </citation>
    <scope>NUCLEOTIDE SEQUENCE [LARGE SCALE GENOMIC DNA]</scope>
</reference>
<dbReference type="Gene3D" id="3.30.420.10">
    <property type="entry name" value="Ribonuclease H-like superfamily/Ribonuclease H"/>
    <property type="match status" value="3"/>
</dbReference>
<dbReference type="GO" id="GO:0004523">
    <property type="term" value="F:RNA-DNA hybrid ribonuclease activity"/>
    <property type="evidence" value="ECO:0007669"/>
    <property type="project" value="InterPro"/>
</dbReference>
<evidence type="ECO:0000313" key="2">
    <source>
        <dbReference type="EMBL" id="GAA0187275.1"/>
    </source>
</evidence>
<dbReference type="CDD" id="cd09279">
    <property type="entry name" value="RNase_HI_like"/>
    <property type="match status" value="1"/>
</dbReference>
<proteinExistence type="predicted"/>
<evidence type="ECO:0000313" key="3">
    <source>
        <dbReference type="Proteomes" id="UP001454036"/>
    </source>
</evidence>
<dbReference type="SUPFAM" id="SSF53098">
    <property type="entry name" value="Ribonuclease H-like"/>
    <property type="match status" value="2"/>
</dbReference>
<dbReference type="GO" id="GO:0003676">
    <property type="term" value="F:nucleic acid binding"/>
    <property type="evidence" value="ECO:0007669"/>
    <property type="project" value="InterPro"/>
</dbReference>
<dbReference type="PANTHER" id="PTHR48475">
    <property type="entry name" value="RIBONUCLEASE H"/>
    <property type="match status" value="1"/>
</dbReference>
<dbReference type="AlphaFoldDB" id="A0AAV3S2P0"/>
<evidence type="ECO:0000259" key="1">
    <source>
        <dbReference type="Pfam" id="PF13456"/>
    </source>
</evidence>
<dbReference type="InterPro" id="IPR012337">
    <property type="entry name" value="RNaseH-like_sf"/>
</dbReference>
<feature type="domain" description="RNase H type-1" evidence="1">
    <location>
        <begin position="7"/>
        <end position="119"/>
    </location>
</feature>
<organism evidence="2 3">
    <name type="scientific">Lithospermum erythrorhizon</name>
    <name type="common">Purple gromwell</name>
    <name type="synonym">Lithospermum officinale var. erythrorhizon</name>
    <dbReference type="NCBI Taxonomy" id="34254"/>
    <lineage>
        <taxon>Eukaryota</taxon>
        <taxon>Viridiplantae</taxon>
        <taxon>Streptophyta</taxon>
        <taxon>Embryophyta</taxon>
        <taxon>Tracheophyta</taxon>
        <taxon>Spermatophyta</taxon>
        <taxon>Magnoliopsida</taxon>
        <taxon>eudicotyledons</taxon>
        <taxon>Gunneridae</taxon>
        <taxon>Pentapetalae</taxon>
        <taxon>asterids</taxon>
        <taxon>lamiids</taxon>
        <taxon>Boraginales</taxon>
        <taxon>Boraginaceae</taxon>
        <taxon>Boraginoideae</taxon>
        <taxon>Lithospermeae</taxon>
        <taxon>Lithospermum</taxon>
    </lineage>
</organism>
<accession>A0AAV3S2P0</accession>
<protein>
    <recommendedName>
        <fullName evidence="1">RNase H type-1 domain-containing protein</fullName>
    </recommendedName>
</protein>
<dbReference type="PANTHER" id="PTHR48475:SF1">
    <property type="entry name" value="RNASE H TYPE-1 DOMAIN-CONTAINING PROTEIN"/>
    <property type="match status" value="1"/>
</dbReference>
<name>A0AAV3S2P0_LITER</name>